<evidence type="ECO:0000313" key="3">
    <source>
        <dbReference type="Proteomes" id="UP001054945"/>
    </source>
</evidence>
<protein>
    <submittedName>
        <fullName evidence="2">Uncharacterized protein</fullName>
    </submittedName>
</protein>
<keyword evidence="1" id="KW-0732">Signal</keyword>
<dbReference type="EMBL" id="BPLR01002719">
    <property type="protein sequence ID" value="GIX77098.1"/>
    <property type="molecule type" value="Genomic_DNA"/>
</dbReference>
<sequence length="121" mass="13312">MKFTVLNAFGLVGLLYSDGEELNYQIMNVTSPTRIQGRLAATPAEDDLTGSAKSICFSVKCCAWNGGSSEVSGVLACIERDKAFSHLGLRKMCNPFIEGHIRCIKHSVASYSTLRPFREYN</sequence>
<name>A0AAV4MXH1_CAEEX</name>
<feature type="chain" id="PRO_5043573700" evidence="1">
    <location>
        <begin position="20"/>
        <end position="121"/>
    </location>
</feature>
<gene>
    <name evidence="2" type="ORF">CEXT_51041</name>
</gene>
<comment type="caution">
    <text evidence="2">The sequence shown here is derived from an EMBL/GenBank/DDBJ whole genome shotgun (WGS) entry which is preliminary data.</text>
</comment>
<feature type="signal peptide" evidence="1">
    <location>
        <begin position="1"/>
        <end position="19"/>
    </location>
</feature>
<accession>A0AAV4MXH1</accession>
<dbReference type="AlphaFoldDB" id="A0AAV4MXH1"/>
<evidence type="ECO:0000313" key="2">
    <source>
        <dbReference type="EMBL" id="GIX77098.1"/>
    </source>
</evidence>
<evidence type="ECO:0000256" key="1">
    <source>
        <dbReference type="SAM" id="SignalP"/>
    </source>
</evidence>
<organism evidence="2 3">
    <name type="scientific">Caerostris extrusa</name>
    <name type="common">Bark spider</name>
    <name type="synonym">Caerostris bankana</name>
    <dbReference type="NCBI Taxonomy" id="172846"/>
    <lineage>
        <taxon>Eukaryota</taxon>
        <taxon>Metazoa</taxon>
        <taxon>Ecdysozoa</taxon>
        <taxon>Arthropoda</taxon>
        <taxon>Chelicerata</taxon>
        <taxon>Arachnida</taxon>
        <taxon>Araneae</taxon>
        <taxon>Araneomorphae</taxon>
        <taxon>Entelegynae</taxon>
        <taxon>Araneoidea</taxon>
        <taxon>Araneidae</taxon>
        <taxon>Caerostris</taxon>
    </lineage>
</organism>
<dbReference type="Proteomes" id="UP001054945">
    <property type="component" value="Unassembled WGS sequence"/>
</dbReference>
<reference evidence="2 3" key="1">
    <citation type="submission" date="2021-06" db="EMBL/GenBank/DDBJ databases">
        <title>Caerostris extrusa draft genome.</title>
        <authorList>
            <person name="Kono N."/>
            <person name="Arakawa K."/>
        </authorList>
    </citation>
    <scope>NUCLEOTIDE SEQUENCE [LARGE SCALE GENOMIC DNA]</scope>
</reference>
<keyword evidence="3" id="KW-1185">Reference proteome</keyword>
<proteinExistence type="predicted"/>